<name>A0AAV5WSR4_9BILA</name>
<feature type="compositionally biased region" description="Polar residues" evidence="1">
    <location>
        <begin position="25"/>
        <end position="36"/>
    </location>
</feature>
<dbReference type="Proteomes" id="UP001432322">
    <property type="component" value="Unassembled WGS sequence"/>
</dbReference>
<evidence type="ECO:0000313" key="3">
    <source>
        <dbReference type="Proteomes" id="UP001432322"/>
    </source>
</evidence>
<sequence>IPQHLQQPDRQQQYSLRFRQRTTREITSPISSSNSHRIGILSDKMTGYAFHSSIAPRLVKKCRDCQMKTKLLI</sequence>
<accession>A0AAV5WSR4</accession>
<evidence type="ECO:0000256" key="1">
    <source>
        <dbReference type="SAM" id="MobiDB-lite"/>
    </source>
</evidence>
<feature type="region of interest" description="Disordered" evidence="1">
    <location>
        <begin position="1"/>
        <end position="36"/>
    </location>
</feature>
<gene>
    <name evidence="2" type="ORF">PFISCL1PPCAC_25031</name>
</gene>
<dbReference type="EMBL" id="BTSY01000006">
    <property type="protein sequence ID" value="GMT33734.1"/>
    <property type="molecule type" value="Genomic_DNA"/>
</dbReference>
<keyword evidence="3" id="KW-1185">Reference proteome</keyword>
<organism evidence="2 3">
    <name type="scientific">Pristionchus fissidentatus</name>
    <dbReference type="NCBI Taxonomy" id="1538716"/>
    <lineage>
        <taxon>Eukaryota</taxon>
        <taxon>Metazoa</taxon>
        <taxon>Ecdysozoa</taxon>
        <taxon>Nematoda</taxon>
        <taxon>Chromadorea</taxon>
        <taxon>Rhabditida</taxon>
        <taxon>Rhabditina</taxon>
        <taxon>Diplogasteromorpha</taxon>
        <taxon>Diplogasteroidea</taxon>
        <taxon>Neodiplogasteridae</taxon>
        <taxon>Pristionchus</taxon>
    </lineage>
</organism>
<comment type="caution">
    <text evidence="2">The sequence shown here is derived from an EMBL/GenBank/DDBJ whole genome shotgun (WGS) entry which is preliminary data.</text>
</comment>
<proteinExistence type="predicted"/>
<feature type="compositionally biased region" description="Low complexity" evidence="1">
    <location>
        <begin position="1"/>
        <end position="13"/>
    </location>
</feature>
<reference evidence="2" key="1">
    <citation type="submission" date="2023-10" db="EMBL/GenBank/DDBJ databases">
        <title>Genome assembly of Pristionchus species.</title>
        <authorList>
            <person name="Yoshida K."/>
            <person name="Sommer R.J."/>
        </authorList>
    </citation>
    <scope>NUCLEOTIDE SEQUENCE</scope>
    <source>
        <strain evidence="2">RS5133</strain>
    </source>
</reference>
<feature type="non-terminal residue" evidence="2">
    <location>
        <position position="1"/>
    </location>
</feature>
<protein>
    <submittedName>
        <fullName evidence="2">Uncharacterized protein</fullName>
    </submittedName>
</protein>
<dbReference type="AlphaFoldDB" id="A0AAV5WSR4"/>
<evidence type="ECO:0000313" key="2">
    <source>
        <dbReference type="EMBL" id="GMT33734.1"/>
    </source>
</evidence>